<dbReference type="GO" id="GO:0140658">
    <property type="term" value="F:ATP-dependent chromatin remodeler activity"/>
    <property type="evidence" value="ECO:0007669"/>
    <property type="project" value="TreeGrafter"/>
</dbReference>
<evidence type="ECO:0000256" key="4">
    <source>
        <dbReference type="ARBA" id="ARBA00022801"/>
    </source>
</evidence>
<dbReference type="SMART" id="SM00298">
    <property type="entry name" value="CHROMO"/>
    <property type="match status" value="1"/>
</dbReference>
<dbReference type="InterPro" id="IPR023780">
    <property type="entry name" value="Chromo_domain"/>
</dbReference>
<feature type="domain" description="Helicase C-terminal" evidence="9">
    <location>
        <begin position="506"/>
        <end position="650"/>
    </location>
</feature>
<dbReference type="InterPro" id="IPR038718">
    <property type="entry name" value="SNF2-like_sf"/>
</dbReference>
<sequence length="650" mass="75476">MELPHPNFQPENIQEREIEAIVGHTRDPGRRQDPEDIWHENIRFHTKWKGNSHLHNTNHTYDFLKRYKGLNRVNNYIRQRKAYESTLKMEGLSAQDSQTLQLANEREKELIATYKMVERIANKKEVDQDVQYFVKWQNLNYDQATWERQDDIIQIAHEQIDAYQRLERHGQFPYRSQIYDVNQRPQFVTIERDPDYITTQGILEDYQLAGLNWLAERWCLGENNILADESGLGKMVQTVTFLSYLFHTHNHYGPFLVIVPLSTIPTWEKHFKTWAPDLDTISYIGNNLSRENIRKYVFGSSLEQMKPNVLLTTYEWALRDATELGVIGWQMLAVDEAHRLNSDSQMYEALKSFNASAKLLITDTPLQDHPKEFLSLVHFLTYDKFDLDKQPGMDVANLRPHLRKFMLRRLKQDVIKSVDPANVHILRVNMSGLQKYAYKSVLTKNYQGLMQSSQGDTHISLLNIASMLKGAANHPYLSVSQGLNSKEWTSEETLQELVTNSGKMALLDELLTKFKAEGHRVLILSHMFVMLDIISNYMSLRNYQFQRVDGTMASGTRKRSMEHFNQAGSPDFAFLLVTRATELAINLEKCDIVIIFDSDWNHQNDLNAISQIHGADPQRVDIYRLITRDTVEEAILTRQYSTGILGDACT</sequence>
<evidence type="ECO:0008006" key="12">
    <source>
        <dbReference type="Google" id="ProtNLM"/>
    </source>
</evidence>
<evidence type="ECO:0000256" key="3">
    <source>
        <dbReference type="ARBA" id="ARBA00022741"/>
    </source>
</evidence>
<gene>
    <name evidence="10" type="ORF">M422DRAFT_163118</name>
</gene>
<dbReference type="Gene3D" id="3.40.50.300">
    <property type="entry name" value="P-loop containing nucleotide triphosphate hydrolases"/>
    <property type="match status" value="1"/>
</dbReference>
<accession>A0A0C9VWB6</accession>
<evidence type="ECO:0000256" key="1">
    <source>
        <dbReference type="ARBA" id="ARBA00004123"/>
    </source>
</evidence>
<feature type="domain" description="Helicase ATP-binding" evidence="8">
    <location>
        <begin position="215"/>
        <end position="383"/>
    </location>
</feature>
<dbReference type="GO" id="GO:0034728">
    <property type="term" value="P:nucleosome organization"/>
    <property type="evidence" value="ECO:0007669"/>
    <property type="project" value="TreeGrafter"/>
</dbReference>
<dbReference type="InterPro" id="IPR016197">
    <property type="entry name" value="Chromo-like_dom_sf"/>
</dbReference>
<keyword evidence="5" id="KW-0067">ATP-binding</keyword>
<dbReference type="InterPro" id="IPR014001">
    <property type="entry name" value="Helicase_ATP-bd"/>
</dbReference>
<protein>
    <recommendedName>
        <fullName evidence="12">DNA helicase</fullName>
    </recommendedName>
</protein>
<dbReference type="PROSITE" id="PS51194">
    <property type="entry name" value="HELICASE_CTER"/>
    <property type="match status" value="1"/>
</dbReference>
<reference evidence="10 11" key="1">
    <citation type="submission" date="2014-06" db="EMBL/GenBank/DDBJ databases">
        <title>Evolutionary Origins and Diversification of the Mycorrhizal Mutualists.</title>
        <authorList>
            <consortium name="DOE Joint Genome Institute"/>
            <consortium name="Mycorrhizal Genomics Consortium"/>
            <person name="Kohler A."/>
            <person name="Kuo A."/>
            <person name="Nagy L.G."/>
            <person name="Floudas D."/>
            <person name="Copeland A."/>
            <person name="Barry K.W."/>
            <person name="Cichocki N."/>
            <person name="Veneault-Fourrey C."/>
            <person name="LaButti K."/>
            <person name="Lindquist E.A."/>
            <person name="Lipzen A."/>
            <person name="Lundell T."/>
            <person name="Morin E."/>
            <person name="Murat C."/>
            <person name="Riley R."/>
            <person name="Ohm R."/>
            <person name="Sun H."/>
            <person name="Tunlid A."/>
            <person name="Henrissat B."/>
            <person name="Grigoriev I.V."/>
            <person name="Hibbett D.S."/>
            <person name="Martin F."/>
        </authorList>
    </citation>
    <scope>NUCLEOTIDE SEQUENCE [LARGE SCALE GENOMIC DNA]</scope>
    <source>
        <strain evidence="10 11">SS14</strain>
    </source>
</reference>
<dbReference type="SMART" id="SM00487">
    <property type="entry name" value="DEXDc"/>
    <property type="match status" value="1"/>
</dbReference>
<dbReference type="Proteomes" id="UP000054279">
    <property type="component" value="Unassembled WGS sequence"/>
</dbReference>
<dbReference type="Pfam" id="PF00385">
    <property type="entry name" value="Chromo"/>
    <property type="match status" value="1"/>
</dbReference>
<feature type="domain" description="Chromo" evidence="7">
    <location>
        <begin position="16"/>
        <end position="88"/>
    </location>
</feature>
<dbReference type="GO" id="GO:0005524">
    <property type="term" value="F:ATP binding"/>
    <property type="evidence" value="ECO:0007669"/>
    <property type="project" value="UniProtKB-KW"/>
</dbReference>
<dbReference type="SMART" id="SM00490">
    <property type="entry name" value="HELICc"/>
    <property type="match status" value="1"/>
</dbReference>
<keyword evidence="3" id="KW-0547">Nucleotide-binding</keyword>
<dbReference type="InterPro" id="IPR027417">
    <property type="entry name" value="P-loop_NTPase"/>
</dbReference>
<dbReference type="GO" id="GO:0000785">
    <property type="term" value="C:chromatin"/>
    <property type="evidence" value="ECO:0007669"/>
    <property type="project" value="TreeGrafter"/>
</dbReference>
<dbReference type="OrthoDB" id="5857104at2759"/>
<dbReference type="Pfam" id="PF00176">
    <property type="entry name" value="SNF2-rel_dom"/>
    <property type="match status" value="1"/>
</dbReference>
<dbReference type="Pfam" id="PF00271">
    <property type="entry name" value="Helicase_C"/>
    <property type="match status" value="1"/>
</dbReference>
<keyword evidence="6" id="KW-0539">Nucleus</keyword>
<dbReference type="GO" id="GO:0003682">
    <property type="term" value="F:chromatin binding"/>
    <property type="evidence" value="ECO:0007669"/>
    <property type="project" value="TreeGrafter"/>
</dbReference>
<dbReference type="CDD" id="cd18659">
    <property type="entry name" value="CD2_tandem"/>
    <property type="match status" value="1"/>
</dbReference>
<evidence type="ECO:0000256" key="6">
    <source>
        <dbReference type="ARBA" id="ARBA00023242"/>
    </source>
</evidence>
<evidence type="ECO:0000259" key="7">
    <source>
        <dbReference type="PROSITE" id="PS50013"/>
    </source>
</evidence>
<keyword evidence="11" id="KW-1185">Reference proteome</keyword>
<dbReference type="PANTHER" id="PTHR45623:SF14">
    <property type="entry name" value="CHROMODOMAIN-HELICASE-DNA-BINDING PROTEIN 1"/>
    <property type="match status" value="1"/>
</dbReference>
<evidence type="ECO:0000313" key="11">
    <source>
        <dbReference type="Proteomes" id="UP000054279"/>
    </source>
</evidence>
<dbReference type="GO" id="GO:0005634">
    <property type="term" value="C:nucleus"/>
    <property type="evidence" value="ECO:0007669"/>
    <property type="project" value="UniProtKB-SubCell"/>
</dbReference>
<proteinExistence type="predicted"/>
<dbReference type="EMBL" id="KN837099">
    <property type="protein sequence ID" value="KIJ48052.1"/>
    <property type="molecule type" value="Genomic_DNA"/>
</dbReference>
<dbReference type="Gene3D" id="3.40.50.10810">
    <property type="entry name" value="Tandem AAA-ATPase domain"/>
    <property type="match status" value="1"/>
</dbReference>
<keyword evidence="4" id="KW-0378">Hydrolase</keyword>
<evidence type="ECO:0000256" key="5">
    <source>
        <dbReference type="ARBA" id="ARBA00022840"/>
    </source>
</evidence>
<comment type="subcellular location">
    <subcellularLocation>
        <location evidence="1">Nucleus</location>
    </subcellularLocation>
</comment>
<dbReference type="SUPFAM" id="SSF54160">
    <property type="entry name" value="Chromo domain-like"/>
    <property type="match status" value="2"/>
</dbReference>
<dbReference type="Gene3D" id="2.40.50.40">
    <property type="match status" value="2"/>
</dbReference>
<dbReference type="HOGENOM" id="CLU_000315_8_4_1"/>
<dbReference type="SUPFAM" id="SSF52540">
    <property type="entry name" value="P-loop containing nucleoside triphosphate hydrolases"/>
    <property type="match status" value="2"/>
</dbReference>
<organism evidence="10 11">
    <name type="scientific">Sphaerobolus stellatus (strain SS14)</name>
    <dbReference type="NCBI Taxonomy" id="990650"/>
    <lineage>
        <taxon>Eukaryota</taxon>
        <taxon>Fungi</taxon>
        <taxon>Dikarya</taxon>
        <taxon>Basidiomycota</taxon>
        <taxon>Agaricomycotina</taxon>
        <taxon>Agaricomycetes</taxon>
        <taxon>Phallomycetidae</taxon>
        <taxon>Geastrales</taxon>
        <taxon>Sphaerobolaceae</taxon>
        <taxon>Sphaerobolus</taxon>
    </lineage>
</organism>
<dbReference type="GO" id="GO:0042393">
    <property type="term" value="F:histone binding"/>
    <property type="evidence" value="ECO:0007669"/>
    <property type="project" value="TreeGrafter"/>
</dbReference>
<dbReference type="InterPro" id="IPR001650">
    <property type="entry name" value="Helicase_C-like"/>
</dbReference>
<dbReference type="GO" id="GO:0016887">
    <property type="term" value="F:ATP hydrolysis activity"/>
    <property type="evidence" value="ECO:0007669"/>
    <property type="project" value="TreeGrafter"/>
</dbReference>
<dbReference type="PROSITE" id="PS50013">
    <property type="entry name" value="CHROMO_2"/>
    <property type="match status" value="2"/>
</dbReference>
<name>A0A0C9VWB6_SPHS4</name>
<evidence type="ECO:0000259" key="8">
    <source>
        <dbReference type="PROSITE" id="PS51192"/>
    </source>
</evidence>
<dbReference type="PROSITE" id="PS51192">
    <property type="entry name" value="HELICASE_ATP_BIND_1"/>
    <property type="match status" value="1"/>
</dbReference>
<dbReference type="AlphaFoldDB" id="A0A0C9VWB6"/>
<keyword evidence="2" id="KW-0677">Repeat</keyword>
<dbReference type="InterPro" id="IPR049730">
    <property type="entry name" value="SNF2/RAD54-like_C"/>
</dbReference>
<dbReference type="GO" id="GO:0003677">
    <property type="term" value="F:DNA binding"/>
    <property type="evidence" value="ECO:0007669"/>
    <property type="project" value="TreeGrafter"/>
</dbReference>
<feature type="domain" description="Chromo" evidence="7">
    <location>
        <begin position="115"/>
        <end position="175"/>
    </location>
</feature>
<dbReference type="PANTHER" id="PTHR45623">
    <property type="entry name" value="CHROMODOMAIN-HELICASE-DNA-BINDING PROTEIN 3-RELATED-RELATED"/>
    <property type="match status" value="1"/>
</dbReference>
<dbReference type="InterPro" id="IPR000330">
    <property type="entry name" value="SNF2_N"/>
</dbReference>
<evidence type="ECO:0000313" key="10">
    <source>
        <dbReference type="EMBL" id="KIJ48052.1"/>
    </source>
</evidence>
<evidence type="ECO:0000259" key="9">
    <source>
        <dbReference type="PROSITE" id="PS51194"/>
    </source>
</evidence>
<dbReference type="CDD" id="cd18793">
    <property type="entry name" value="SF2_C_SNF"/>
    <property type="match status" value="1"/>
</dbReference>
<evidence type="ECO:0000256" key="2">
    <source>
        <dbReference type="ARBA" id="ARBA00022737"/>
    </source>
</evidence>
<dbReference type="InterPro" id="IPR000953">
    <property type="entry name" value="Chromo/chromo_shadow_dom"/>
</dbReference>